<proteinExistence type="predicted"/>
<keyword evidence="2" id="KW-1185">Reference proteome</keyword>
<evidence type="ECO:0000313" key="2">
    <source>
        <dbReference type="Proteomes" id="UP000679307"/>
    </source>
</evidence>
<sequence length="151" mass="16400">MDDRSATPHRASTYEVLLARVPPEDLQARFPTASVRTVGPRTSLRRSLSTPSQLDRLLDELSSLGLSLVEVHRLPGATDDVQVYVVDVDGEVGAPVLHHLGWPHRVVPAQARVRLAATSGEMHRFLRACTDCGVAIERVHVVGAAVLDRSA</sequence>
<name>A0ABX8EE08_9ACTN</name>
<protein>
    <submittedName>
        <fullName evidence="1">Uncharacterized protein</fullName>
    </submittedName>
</protein>
<dbReference type="EMBL" id="CP075371">
    <property type="protein sequence ID" value="QVT77821.1"/>
    <property type="molecule type" value="Genomic_DNA"/>
</dbReference>
<evidence type="ECO:0000313" key="1">
    <source>
        <dbReference type="EMBL" id="QVT77821.1"/>
    </source>
</evidence>
<gene>
    <name evidence="1" type="ORF">ENKNEFLB_00190</name>
</gene>
<reference evidence="1 2" key="1">
    <citation type="submission" date="2021-05" db="EMBL/GenBank/DDBJ databases">
        <title>Complete genome of Nocardioides aquaticus KCTC 9944T isolated from meromictic and hypersaline Ekho Lake, Antarctica.</title>
        <authorList>
            <person name="Hwang K."/>
            <person name="Kim K.M."/>
            <person name="Choe H."/>
        </authorList>
    </citation>
    <scope>NUCLEOTIDE SEQUENCE [LARGE SCALE GENOMIC DNA]</scope>
    <source>
        <strain evidence="1 2">KCTC 9944</strain>
    </source>
</reference>
<dbReference type="Proteomes" id="UP000679307">
    <property type="component" value="Chromosome"/>
</dbReference>
<dbReference type="RefSeq" id="WP_214057494.1">
    <property type="nucleotide sequence ID" value="NZ_BAAAHS010000040.1"/>
</dbReference>
<organism evidence="1 2">
    <name type="scientific">Nocardioides aquaticus</name>
    <dbReference type="NCBI Taxonomy" id="160826"/>
    <lineage>
        <taxon>Bacteria</taxon>
        <taxon>Bacillati</taxon>
        <taxon>Actinomycetota</taxon>
        <taxon>Actinomycetes</taxon>
        <taxon>Propionibacteriales</taxon>
        <taxon>Nocardioidaceae</taxon>
        <taxon>Nocardioides</taxon>
    </lineage>
</organism>
<accession>A0ABX8EE08</accession>